<evidence type="ECO:0000313" key="8">
    <source>
        <dbReference type="Proteomes" id="UP000811619"/>
    </source>
</evidence>
<dbReference type="GO" id="GO:0005576">
    <property type="term" value="C:extracellular region"/>
    <property type="evidence" value="ECO:0007669"/>
    <property type="project" value="UniProtKB-SubCell"/>
</dbReference>
<feature type="domain" description="AA1-like" evidence="6">
    <location>
        <begin position="43"/>
        <end position="170"/>
    </location>
</feature>
<feature type="signal peptide" evidence="5">
    <location>
        <begin position="1"/>
        <end position="18"/>
    </location>
</feature>
<dbReference type="EMBL" id="SRPY01001260">
    <property type="protein sequence ID" value="KAG5913712.1"/>
    <property type="molecule type" value="Genomic_DNA"/>
</dbReference>
<organism evidence="7 8">
    <name type="scientific">Claviceps africana</name>
    <dbReference type="NCBI Taxonomy" id="83212"/>
    <lineage>
        <taxon>Eukaryota</taxon>
        <taxon>Fungi</taxon>
        <taxon>Dikarya</taxon>
        <taxon>Ascomycota</taxon>
        <taxon>Pezizomycotina</taxon>
        <taxon>Sordariomycetes</taxon>
        <taxon>Hypocreomycetidae</taxon>
        <taxon>Hypocreales</taxon>
        <taxon>Clavicipitaceae</taxon>
        <taxon>Claviceps</taxon>
    </lineage>
</organism>
<accession>A0A8K0J070</accession>
<proteinExistence type="predicted"/>
<gene>
    <name evidence="7" type="ORF">E4U42_000919</name>
</gene>
<dbReference type="Pfam" id="PF16541">
    <property type="entry name" value="AltA1"/>
    <property type="match status" value="1"/>
</dbReference>
<evidence type="ECO:0000256" key="3">
    <source>
        <dbReference type="ARBA" id="ARBA00022729"/>
    </source>
</evidence>
<evidence type="ECO:0000256" key="2">
    <source>
        <dbReference type="ARBA" id="ARBA00022525"/>
    </source>
</evidence>
<keyword evidence="4" id="KW-1015">Disulfide bond</keyword>
<reference evidence="7" key="1">
    <citation type="journal article" date="2020" name="bioRxiv">
        <title>Whole genome comparisons of ergot fungi reveals the divergence and evolution of species within the genus Claviceps are the result of varying mechanisms driving genome evolution and host range expansion.</title>
        <authorList>
            <person name="Wyka S.A."/>
            <person name="Mondo S.J."/>
            <person name="Liu M."/>
            <person name="Dettman J."/>
            <person name="Nalam V."/>
            <person name="Broders K.D."/>
        </authorList>
    </citation>
    <scope>NUCLEOTIDE SEQUENCE</scope>
    <source>
        <strain evidence="7">CCC 489</strain>
    </source>
</reference>
<keyword evidence="2" id="KW-0964">Secreted</keyword>
<evidence type="ECO:0000256" key="5">
    <source>
        <dbReference type="SAM" id="SignalP"/>
    </source>
</evidence>
<comment type="subcellular location">
    <subcellularLocation>
        <location evidence="1">Secreted</location>
    </subcellularLocation>
</comment>
<dbReference type="InterPro" id="IPR032382">
    <property type="entry name" value="AltA1"/>
</dbReference>
<evidence type="ECO:0000313" key="7">
    <source>
        <dbReference type="EMBL" id="KAG5913712.1"/>
    </source>
</evidence>
<dbReference type="OrthoDB" id="3539798at2759"/>
<name>A0A8K0J070_9HYPO</name>
<dbReference type="Proteomes" id="UP000811619">
    <property type="component" value="Unassembled WGS sequence"/>
</dbReference>
<evidence type="ECO:0000259" key="6">
    <source>
        <dbReference type="Pfam" id="PF16541"/>
    </source>
</evidence>
<keyword evidence="3 5" id="KW-0732">Signal</keyword>
<keyword evidence="8" id="KW-1185">Reference proteome</keyword>
<sequence length="186" mass="20327">MRVSASASALLLATVAVAAPAPPVDPTTNSCTRSSSQTKEWQVKDFDFHASYIFTTPAHQNSWGFVKFTLENPSRGFTSQCEGSSNQLYDFFYGNFAYNCTNPGPDSESTFAFSRPSGKLTINQSWTCVDEGSRFWAEGATNLTLSCEDKTWQNPDWKIGQVYSSRTVNCGHVDASVPITSMSAVA</sequence>
<evidence type="ECO:0000256" key="1">
    <source>
        <dbReference type="ARBA" id="ARBA00004613"/>
    </source>
</evidence>
<feature type="chain" id="PRO_5035420607" description="AA1-like domain-containing protein" evidence="5">
    <location>
        <begin position="19"/>
        <end position="186"/>
    </location>
</feature>
<comment type="caution">
    <text evidence="7">The sequence shown here is derived from an EMBL/GenBank/DDBJ whole genome shotgun (WGS) entry which is preliminary data.</text>
</comment>
<protein>
    <recommendedName>
        <fullName evidence="6">AA1-like domain-containing protein</fullName>
    </recommendedName>
</protein>
<evidence type="ECO:0000256" key="4">
    <source>
        <dbReference type="ARBA" id="ARBA00023157"/>
    </source>
</evidence>
<dbReference type="AlphaFoldDB" id="A0A8K0J070"/>